<dbReference type="InterPro" id="IPR029052">
    <property type="entry name" value="Metallo-depent_PP-like"/>
</dbReference>
<dbReference type="GO" id="GO:0030288">
    <property type="term" value="C:outer membrane-bounded periplasmic space"/>
    <property type="evidence" value="ECO:0007669"/>
    <property type="project" value="TreeGrafter"/>
</dbReference>
<sequence length="416" mass="47325">MLIFDIGDHIDRSHPFTEATLGQGNVKLLNKAGYDGVTIGNNEGMTLPKEGLNHLYDDAQFPVICANLYDESGKRPSWCLPYKIYELKNGWKVGVTGATAYLSHAYCLLGWKVTPPLEELKAQVDFLARETDLVVVLSHLGKYEDDKIAYEMEGADIVIGAHTHHVYPRGKEIKETLLAAAGKFGNYTGHIMIEIDPAAKKVVSKKALLYDVSEMKPADHENEENVYYQKEGKRLLSRPVVKLDRDLSVDWFKISPLVKWLCEGLREWCEADCAVLNAGLVLGPLRKGVATKFDIHQILPHPINPCAITLNGAELKKFIHQTFDEKWPHKQVKGFGFRGKIWGIFAYDQIEISKNKEIIKIKGQKIIPEKQYRLAVPDLFTYGSFFPKLAQAKEKQYYMPEFLRDLMEWKLLRIFG</sequence>
<dbReference type="PIRSF" id="PIRSF036361">
    <property type="entry name" value="YunD"/>
    <property type="match status" value="1"/>
</dbReference>
<keyword evidence="1" id="KW-0378">Hydrolase</keyword>
<dbReference type="PANTHER" id="PTHR11575">
    <property type="entry name" value="5'-NUCLEOTIDASE-RELATED"/>
    <property type="match status" value="1"/>
</dbReference>
<name>G9QH28_9BACI</name>
<proteinExistence type="inferred from homology"/>
<dbReference type="CDD" id="cd00845">
    <property type="entry name" value="MPP_UshA_N_like"/>
    <property type="match status" value="1"/>
</dbReference>
<dbReference type="EMBL" id="ACWF01000007">
    <property type="protein sequence ID" value="EHL79535.1"/>
    <property type="molecule type" value="Genomic_DNA"/>
</dbReference>
<keyword evidence="1" id="KW-0547">Nucleotide-binding</keyword>
<dbReference type="Gene3D" id="3.90.780.10">
    <property type="entry name" value="5'-Nucleotidase, C-terminal domain"/>
    <property type="match status" value="1"/>
</dbReference>
<reference evidence="3 4" key="1">
    <citation type="submission" date="2011-09" db="EMBL/GenBank/DDBJ databases">
        <title>The Genome Sequence of Bacillus smithii 7_3_47FAA.</title>
        <authorList>
            <consortium name="The Broad Institute Genome Sequencing Platform"/>
            <person name="Earl A."/>
            <person name="Ward D."/>
            <person name="Feldgarden M."/>
            <person name="Gevers D."/>
            <person name="Daigneault M."/>
            <person name="Strauss J."/>
            <person name="Allen-Vercoe E."/>
            <person name="Young S.K."/>
            <person name="Zeng Q."/>
            <person name="Gargeya S."/>
            <person name="Fitzgerald M."/>
            <person name="Haas B."/>
            <person name="Abouelleil A."/>
            <person name="Alvarado L."/>
            <person name="Arachchi H.M."/>
            <person name="Berlin A."/>
            <person name="Brown A."/>
            <person name="Chapman S.B."/>
            <person name="Chen Z."/>
            <person name="Dunbar C."/>
            <person name="Freedman E."/>
            <person name="Gearin G."/>
            <person name="Goldberg J."/>
            <person name="Griggs A."/>
            <person name="Gujja S."/>
            <person name="Heiman D."/>
            <person name="Howarth C."/>
            <person name="Larson L."/>
            <person name="Lui A."/>
            <person name="MacDonald P.J.P."/>
            <person name="Montmayeur A."/>
            <person name="Murphy C."/>
            <person name="Neiman D."/>
            <person name="Pearson M."/>
            <person name="Priest M."/>
            <person name="Roberts A."/>
            <person name="Saif S."/>
            <person name="Shea T."/>
            <person name="Shenoy N."/>
            <person name="Sisk P."/>
            <person name="Stolte C."/>
            <person name="Sykes S."/>
            <person name="Wortman J."/>
            <person name="Nusbaum C."/>
            <person name="Birren B."/>
        </authorList>
    </citation>
    <scope>NUCLEOTIDE SEQUENCE [LARGE SCALE GENOMIC DNA]</scope>
    <source>
        <strain evidence="3 4">7_3_47FAA</strain>
    </source>
</reference>
<dbReference type="PANTHER" id="PTHR11575:SF23">
    <property type="entry name" value="5-NUCLEOTIDASE FAMILY PROTEIN"/>
    <property type="match status" value="1"/>
</dbReference>
<keyword evidence="4" id="KW-1185">Reference proteome</keyword>
<dbReference type="PATRIC" id="fig|665952.3.peg.202"/>
<organism evidence="3 4">
    <name type="scientific">Bacillus smithii 7_3_47FAA</name>
    <dbReference type="NCBI Taxonomy" id="665952"/>
    <lineage>
        <taxon>Bacteria</taxon>
        <taxon>Bacillati</taxon>
        <taxon>Bacillota</taxon>
        <taxon>Bacilli</taxon>
        <taxon>Bacillales</taxon>
        <taxon>Bacillaceae</taxon>
        <taxon>Bacillus</taxon>
    </lineage>
</organism>
<accession>G9QH28</accession>
<gene>
    <name evidence="3" type="ORF">HMPREF1015_01087</name>
</gene>
<evidence type="ECO:0000313" key="3">
    <source>
        <dbReference type="EMBL" id="EHL79535.1"/>
    </source>
</evidence>
<dbReference type="InterPro" id="IPR011240">
    <property type="entry name" value="Pesterase_YunD"/>
</dbReference>
<dbReference type="PRINTS" id="PR01607">
    <property type="entry name" value="APYRASEFAMLY"/>
</dbReference>
<dbReference type="Gene3D" id="3.60.21.10">
    <property type="match status" value="1"/>
</dbReference>
<dbReference type="GO" id="GO:0008768">
    <property type="term" value="F:UDP-sugar diphosphatase activity"/>
    <property type="evidence" value="ECO:0007669"/>
    <property type="project" value="TreeGrafter"/>
</dbReference>
<protein>
    <recommendedName>
        <fullName evidence="2">5'-Nucleotidase C-terminal domain-containing protein</fullName>
    </recommendedName>
</protein>
<dbReference type="SUPFAM" id="SSF55816">
    <property type="entry name" value="5'-nucleotidase (syn. UDP-sugar hydrolase), C-terminal domain"/>
    <property type="match status" value="1"/>
</dbReference>
<evidence type="ECO:0000313" key="4">
    <source>
        <dbReference type="Proteomes" id="UP000011747"/>
    </source>
</evidence>
<dbReference type="Pfam" id="PF02872">
    <property type="entry name" value="5_nucleotid_C"/>
    <property type="match status" value="1"/>
</dbReference>
<dbReference type="GO" id="GO:0009166">
    <property type="term" value="P:nucleotide catabolic process"/>
    <property type="evidence" value="ECO:0007669"/>
    <property type="project" value="InterPro"/>
</dbReference>
<evidence type="ECO:0000256" key="1">
    <source>
        <dbReference type="RuleBase" id="RU362119"/>
    </source>
</evidence>
<dbReference type="GO" id="GO:0000166">
    <property type="term" value="F:nucleotide binding"/>
    <property type="evidence" value="ECO:0007669"/>
    <property type="project" value="UniProtKB-KW"/>
</dbReference>
<dbReference type="Proteomes" id="UP000011747">
    <property type="component" value="Unassembled WGS sequence"/>
</dbReference>
<comment type="similarity">
    <text evidence="1">Belongs to the 5'-nucleotidase family.</text>
</comment>
<comment type="caution">
    <text evidence="3">The sequence shown here is derived from an EMBL/GenBank/DDBJ whole genome shotgun (WGS) entry which is preliminary data.</text>
</comment>
<dbReference type="InterPro" id="IPR008334">
    <property type="entry name" value="5'-Nucleotdase_C"/>
</dbReference>
<dbReference type="AlphaFoldDB" id="G9QH28"/>
<dbReference type="SUPFAM" id="SSF56300">
    <property type="entry name" value="Metallo-dependent phosphatases"/>
    <property type="match status" value="1"/>
</dbReference>
<dbReference type="InterPro" id="IPR036907">
    <property type="entry name" value="5'-Nucleotdase_C_sf"/>
</dbReference>
<feature type="domain" description="5'-Nucleotidase C-terminal" evidence="2">
    <location>
        <begin position="249"/>
        <end position="382"/>
    </location>
</feature>
<evidence type="ECO:0000259" key="2">
    <source>
        <dbReference type="Pfam" id="PF02872"/>
    </source>
</evidence>
<dbReference type="InterPro" id="IPR006179">
    <property type="entry name" value="5_nucleotidase/apyrase"/>
</dbReference>
<dbReference type="HOGENOM" id="CLU_005854_8_1_9"/>
<dbReference type="GO" id="GO:0008253">
    <property type="term" value="F:5'-nucleotidase activity"/>
    <property type="evidence" value="ECO:0007669"/>
    <property type="project" value="TreeGrafter"/>
</dbReference>